<gene>
    <name evidence="3" type="ORF">TW72_07320</name>
</gene>
<evidence type="ECO:0000259" key="2">
    <source>
        <dbReference type="Pfam" id="PF16036"/>
    </source>
</evidence>
<accession>A0A0F4PYE4</accession>
<dbReference type="RefSeq" id="WP_045979967.1">
    <property type="nucleotide sequence ID" value="NZ_CP023397.1"/>
</dbReference>
<organism evidence="3 4">
    <name type="scientific">Pseudoalteromonas ruthenica</name>
    <dbReference type="NCBI Taxonomy" id="151081"/>
    <lineage>
        <taxon>Bacteria</taxon>
        <taxon>Pseudomonadati</taxon>
        <taxon>Pseudomonadota</taxon>
        <taxon>Gammaproteobacteria</taxon>
        <taxon>Alteromonadales</taxon>
        <taxon>Pseudoalteromonadaceae</taxon>
        <taxon>Pseudoalteromonas</taxon>
    </lineage>
</organism>
<dbReference type="Pfam" id="PF16036">
    <property type="entry name" value="Chalcone_3"/>
    <property type="match status" value="1"/>
</dbReference>
<proteinExistence type="predicted"/>
<evidence type="ECO:0000313" key="3">
    <source>
        <dbReference type="EMBL" id="KJZ00486.1"/>
    </source>
</evidence>
<feature type="domain" description="Chalcone isomerase" evidence="2">
    <location>
        <begin position="41"/>
        <end position="163"/>
    </location>
</feature>
<sequence>MKYLPIIMALTLGGMAPSPAWSQVSFKAVGEGVMSYMFWDLYRAKLATTDGDYQAGEHPVRLTLTYLRDIEASDIVKATFDQWRHLDKAQYVSEYGDTLQGLWPDITEGDSLAFETNEQGVGTFYYNGEKLQTIEQQAFSEAFLAIWLSPNTSEPKLRQKLIGASE</sequence>
<keyword evidence="1" id="KW-0732">Signal</keyword>
<name>A0A0F4PYE4_9GAMM</name>
<feature type="signal peptide" evidence="1">
    <location>
        <begin position="1"/>
        <end position="22"/>
    </location>
</feature>
<dbReference type="Proteomes" id="UP000033664">
    <property type="component" value="Unassembled WGS sequence"/>
</dbReference>
<dbReference type="OrthoDB" id="8527419at2"/>
<dbReference type="AlphaFoldDB" id="A0A0F4PYE4"/>
<dbReference type="EMBL" id="JXXZ01000006">
    <property type="protein sequence ID" value="KJZ00486.1"/>
    <property type="molecule type" value="Genomic_DNA"/>
</dbReference>
<dbReference type="InterPro" id="IPR016087">
    <property type="entry name" value="Chalcone_isomerase"/>
</dbReference>
<reference evidence="3 4" key="1">
    <citation type="journal article" date="2015" name="BMC Genomics">
        <title>Genome mining reveals unlocked bioactive potential of marine Gram-negative bacteria.</title>
        <authorList>
            <person name="Machado H."/>
            <person name="Sonnenschein E.C."/>
            <person name="Melchiorsen J."/>
            <person name="Gram L."/>
        </authorList>
    </citation>
    <scope>NUCLEOTIDE SEQUENCE [LARGE SCALE GENOMIC DNA]</scope>
    <source>
        <strain evidence="3 4">S3137</strain>
    </source>
</reference>
<dbReference type="PATRIC" id="fig|151081.8.peg.2778"/>
<evidence type="ECO:0000256" key="1">
    <source>
        <dbReference type="SAM" id="SignalP"/>
    </source>
</evidence>
<evidence type="ECO:0000313" key="4">
    <source>
        <dbReference type="Proteomes" id="UP000033664"/>
    </source>
</evidence>
<keyword evidence="4" id="KW-1185">Reference proteome</keyword>
<feature type="chain" id="PRO_5002474883" description="Chalcone isomerase domain-containing protein" evidence="1">
    <location>
        <begin position="23"/>
        <end position="166"/>
    </location>
</feature>
<dbReference type="eggNOG" id="COG3572">
    <property type="taxonomic scope" value="Bacteria"/>
</dbReference>
<comment type="caution">
    <text evidence="3">The sequence shown here is derived from an EMBL/GenBank/DDBJ whole genome shotgun (WGS) entry which is preliminary data.</text>
</comment>
<protein>
    <recommendedName>
        <fullName evidence="2">Chalcone isomerase domain-containing protein</fullName>
    </recommendedName>
</protein>
<dbReference type="GeneID" id="58228294"/>